<organism evidence="2 3">
    <name type="scientific">Paramicrobacterium chengjingii</name>
    <dbReference type="NCBI Taxonomy" id="2769067"/>
    <lineage>
        <taxon>Bacteria</taxon>
        <taxon>Bacillati</taxon>
        <taxon>Actinomycetota</taxon>
        <taxon>Actinomycetes</taxon>
        <taxon>Micrococcales</taxon>
        <taxon>Microbacteriaceae</taxon>
        <taxon>Paramicrobacterium</taxon>
    </lineage>
</organism>
<sequence>MRHKNRFAATTAAVAAAAIAISLTGCTNSGGGGDEVNLLLIETDASKELRDVYIPEFTEETGIKVNVDLVPESGMDAKLSLSLGSASSQYDVVQAGAKNLSTLVAAEWIQPLDTYIGDSKATDSAYLDGFPDDLRKSLELDGSTYTMPYQVGADLLYYNKSMFEEAGLDPASPPTSMDEIVEAAEKLTIPEQDQAGFVGRGSRSGNENSFTWLMMWFLNGGRWADSDGEPQYDVLTDPASVKTTEQYKQLLGDYAPSGTANYTYLEAQAAMLQGKAAMWLDAAQLGPALEDESQSSVAGDVGYVAPTGEGDDYIVGAVWGFSMAANIENTDASWKLIQYLTSKDVAVGQAVSGLNGSPARVDALKDDKVREAYNPEYLDAMSDAIAFANPNYSPLIPQGTEIRGAVSLALSKVLGDQAGVDAALKEANDTVKQLIE</sequence>
<evidence type="ECO:0000256" key="1">
    <source>
        <dbReference type="SAM" id="SignalP"/>
    </source>
</evidence>
<keyword evidence="3" id="KW-1185">Reference proteome</keyword>
<evidence type="ECO:0000313" key="2">
    <source>
        <dbReference type="EMBL" id="QPZ38119.1"/>
    </source>
</evidence>
<name>A0ABX6YHP5_9MICO</name>
<gene>
    <name evidence="2" type="ORF">HCR76_15220</name>
</gene>
<protein>
    <submittedName>
        <fullName evidence="2">Sugar ABC transporter substrate-binding protein</fullName>
    </submittedName>
</protein>
<dbReference type="PANTHER" id="PTHR43649">
    <property type="entry name" value="ARABINOSE-BINDING PROTEIN-RELATED"/>
    <property type="match status" value="1"/>
</dbReference>
<dbReference type="PANTHER" id="PTHR43649:SF12">
    <property type="entry name" value="DIACETYLCHITOBIOSE BINDING PROTEIN DASA"/>
    <property type="match status" value="1"/>
</dbReference>
<dbReference type="EMBL" id="CP061169">
    <property type="protein sequence ID" value="QPZ38119.1"/>
    <property type="molecule type" value="Genomic_DNA"/>
</dbReference>
<dbReference type="Pfam" id="PF01547">
    <property type="entry name" value="SBP_bac_1"/>
    <property type="match status" value="1"/>
</dbReference>
<dbReference type="InterPro" id="IPR050490">
    <property type="entry name" value="Bact_solute-bd_prot1"/>
</dbReference>
<evidence type="ECO:0000313" key="3">
    <source>
        <dbReference type="Proteomes" id="UP000662814"/>
    </source>
</evidence>
<dbReference type="RefSeq" id="WP_166987407.1">
    <property type="nucleotide sequence ID" value="NZ_CP061169.1"/>
</dbReference>
<keyword evidence="1" id="KW-0732">Signal</keyword>
<reference evidence="2 3" key="1">
    <citation type="submission" date="2020-12" db="EMBL/GenBank/DDBJ databases">
        <title>Microbacterium sp. HY060.</title>
        <authorList>
            <person name="Zhou J."/>
        </authorList>
    </citation>
    <scope>NUCLEOTIDE SEQUENCE [LARGE SCALE GENOMIC DNA]</scope>
    <source>
        <strain evidence="2 3">HY60</strain>
    </source>
</reference>
<proteinExistence type="predicted"/>
<dbReference type="InterPro" id="IPR006059">
    <property type="entry name" value="SBP"/>
</dbReference>
<dbReference type="Gene3D" id="3.40.190.10">
    <property type="entry name" value="Periplasmic binding protein-like II"/>
    <property type="match status" value="2"/>
</dbReference>
<feature type="chain" id="PRO_5046051639" evidence="1">
    <location>
        <begin position="21"/>
        <end position="436"/>
    </location>
</feature>
<dbReference type="PROSITE" id="PS51257">
    <property type="entry name" value="PROKAR_LIPOPROTEIN"/>
    <property type="match status" value="1"/>
</dbReference>
<dbReference type="SUPFAM" id="SSF53850">
    <property type="entry name" value="Periplasmic binding protein-like II"/>
    <property type="match status" value="1"/>
</dbReference>
<accession>A0ABX6YHP5</accession>
<dbReference type="Proteomes" id="UP000662814">
    <property type="component" value="Chromosome"/>
</dbReference>
<feature type="signal peptide" evidence="1">
    <location>
        <begin position="1"/>
        <end position="20"/>
    </location>
</feature>
<dbReference type="CDD" id="cd13585">
    <property type="entry name" value="PBP2_TMBP_like"/>
    <property type="match status" value="1"/>
</dbReference>